<keyword evidence="3 6" id="KW-0812">Transmembrane</keyword>
<evidence type="ECO:0000259" key="7">
    <source>
        <dbReference type="PROSITE" id="PS50887"/>
    </source>
</evidence>
<protein>
    <submittedName>
        <fullName evidence="8">Diguanylate cyclase</fullName>
    </submittedName>
</protein>
<dbReference type="EMBL" id="LNQL01000002">
    <property type="protein sequence ID" value="KSU49460.1"/>
    <property type="molecule type" value="Genomic_DNA"/>
</dbReference>
<dbReference type="RefSeq" id="WP_058265231.1">
    <property type="nucleotide sequence ID" value="NZ_FMYN01000002.1"/>
</dbReference>
<feature type="transmembrane region" description="Helical" evidence="6">
    <location>
        <begin position="159"/>
        <end position="181"/>
    </location>
</feature>
<evidence type="ECO:0000256" key="6">
    <source>
        <dbReference type="SAM" id="Phobius"/>
    </source>
</evidence>
<dbReference type="FunFam" id="3.30.70.270:FF:000001">
    <property type="entry name" value="Diguanylate cyclase domain protein"/>
    <property type="match status" value="1"/>
</dbReference>
<dbReference type="PANTHER" id="PTHR45138">
    <property type="entry name" value="REGULATORY COMPONENTS OF SENSORY TRANSDUCTION SYSTEM"/>
    <property type="match status" value="1"/>
</dbReference>
<feature type="transmembrane region" description="Helical" evidence="6">
    <location>
        <begin position="73"/>
        <end position="97"/>
    </location>
</feature>
<dbReference type="InterPro" id="IPR043128">
    <property type="entry name" value="Rev_trsase/Diguanyl_cyclase"/>
</dbReference>
<dbReference type="InterPro" id="IPR029787">
    <property type="entry name" value="Nucleotide_cyclase"/>
</dbReference>
<dbReference type="GO" id="GO:0000155">
    <property type="term" value="F:phosphorelay sensor kinase activity"/>
    <property type="evidence" value="ECO:0007669"/>
    <property type="project" value="InterPro"/>
</dbReference>
<evidence type="ECO:0000256" key="3">
    <source>
        <dbReference type="ARBA" id="ARBA00022692"/>
    </source>
</evidence>
<dbReference type="GO" id="GO:0005886">
    <property type="term" value="C:plasma membrane"/>
    <property type="evidence" value="ECO:0007669"/>
    <property type="project" value="UniProtKB-SubCell"/>
</dbReference>
<feature type="transmembrane region" description="Helical" evidence="6">
    <location>
        <begin position="103"/>
        <end position="122"/>
    </location>
</feature>
<organism evidence="8 9">
    <name type="scientific">Exiguobacterium indicum</name>
    <dbReference type="NCBI Taxonomy" id="296995"/>
    <lineage>
        <taxon>Bacteria</taxon>
        <taxon>Bacillati</taxon>
        <taxon>Bacillota</taxon>
        <taxon>Bacilli</taxon>
        <taxon>Bacillales</taxon>
        <taxon>Bacillales Family XII. Incertae Sedis</taxon>
        <taxon>Exiguobacterium</taxon>
    </lineage>
</organism>
<reference evidence="8 9" key="1">
    <citation type="journal article" date="2015" name="Int. J. Syst. Evol. Microbiol.">
        <title>Exiguobacterium enclense sp. nov., isolated from sediment.</title>
        <authorList>
            <person name="Dastager S.G."/>
            <person name="Mawlankar R."/>
            <person name="Sonalkar V.V."/>
            <person name="Thorat M.N."/>
            <person name="Mual P."/>
            <person name="Verma A."/>
            <person name="Krishnamurthi S."/>
            <person name="Tang S.K."/>
            <person name="Li W.J."/>
        </authorList>
    </citation>
    <scope>NUCLEOTIDE SEQUENCE [LARGE SCALE GENOMIC DNA]</scope>
    <source>
        <strain evidence="8 9">NIO-1109</strain>
    </source>
</reference>
<evidence type="ECO:0000313" key="8">
    <source>
        <dbReference type="EMBL" id="KSU49460.1"/>
    </source>
</evidence>
<evidence type="ECO:0000256" key="1">
    <source>
        <dbReference type="ARBA" id="ARBA00004651"/>
    </source>
</evidence>
<dbReference type="InterPro" id="IPR011620">
    <property type="entry name" value="Sig_transdc_His_kinase_LytS_TM"/>
</dbReference>
<dbReference type="GO" id="GO:0071555">
    <property type="term" value="P:cell wall organization"/>
    <property type="evidence" value="ECO:0007669"/>
    <property type="project" value="InterPro"/>
</dbReference>
<comment type="subcellular location">
    <subcellularLocation>
        <location evidence="1">Cell membrane</location>
        <topology evidence="1">Multi-pass membrane protein</topology>
    </subcellularLocation>
</comment>
<gene>
    <name evidence="8" type="ORF">AS033_08825</name>
</gene>
<dbReference type="PROSITE" id="PS50887">
    <property type="entry name" value="GGDEF"/>
    <property type="match status" value="1"/>
</dbReference>
<keyword evidence="2" id="KW-1003">Cell membrane</keyword>
<accession>A0A0V8GGR9</accession>
<dbReference type="Proteomes" id="UP000053797">
    <property type="component" value="Unassembled WGS sequence"/>
</dbReference>
<evidence type="ECO:0000256" key="5">
    <source>
        <dbReference type="ARBA" id="ARBA00023136"/>
    </source>
</evidence>
<dbReference type="SMART" id="SM00267">
    <property type="entry name" value="GGDEF"/>
    <property type="match status" value="1"/>
</dbReference>
<dbReference type="GO" id="GO:0052621">
    <property type="term" value="F:diguanylate cyclase activity"/>
    <property type="evidence" value="ECO:0007669"/>
    <property type="project" value="TreeGrafter"/>
</dbReference>
<comment type="caution">
    <text evidence="8">The sequence shown here is derived from an EMBL/GenBank/DDBJ whole genome shotgun (WGS) entry which is preliminary data.</text>
</comment>
<feature type="transmembrane region" description="Helical" evidence="6">
    <location>
        <begin position="42"/>
        <end position="61"/>
    </location>
</feature>
<feature type="domain" description="GGDEF" evidence="7">
    <location>
        <begin position="228"/>
        <end position="361"/>
    </location>
</feature>
<proteinExistence type="predicted"/>
<name>A0A0V8GGR9_9BACL</name>
<dbReference type="NCBIfam" id="TIGR00254">
    <property type="entry name" value="GGDEF"/>
    <property type="match status" value="1"/>
</dbReference>
<dbReference type="GO" id="GO:1902201">
    <property type="term" value="P:negative regulation of bacterial-type flagellum-dependent cell motility"/>
    <property type="evidence" value="ECO:0007669"/>
    <property type="project" value="TreeGrafter"/>
</dbReference>
<dbReference type="AlphaFoldDB" id="A0A0V8GGR9"/>
<sequence>MKSILFDVLHNVTLLMAGFYLLGKLSPLPITRESPRLTRVLYGLALSVISLLLMQMTIEAAPGVMVDLRHIPVVVAAYFGGAIPTTIVTIAIIIYRFSLGTNLAAFTAFGFIVAIALGTSLIVREMPPYAKRTFTLVTLYATALHALVLWIVLPKQILLLEVMAVVIPASFVSSWLALLIIRDIRLTKQSLRMLRQKAQLDFLTGLNNSRAFNEYYTDVKQRLILNKQSVVLLTIDIDHFKQVNDTYGHEAGDEVLRQFANRLRDGVAESGYLSRNGGEEFSVLFEGVPLAEVLPLAEQLRERIASSPFRLATTELPLTASFGLAAYDETTLQIDDLLLDADAALYQAKQQGRNLVVLFSPNAESAVSFQE</sequence>
<evidence type="ECO:0000313" key="9">
    <source>
        <dbReference type="Proteomes" id="UP000053797"/>
    </source>
</evidence>
<dbReference type="Gene3D" id="3.30.70.270">
    <property type="match status" value="1"/>
</dbReference>
<keyword evidence="4 6" id="KW-1133">Transmembrane helix</keyword>
<dbReference type="InterPro" id="IPR050469">
    <property type="entry name" value="Diguanylate_Cyclase"/>
</dbReference>
<evidence type="ECO:0000256" key="2">
    <source>
        <dbReference type="ARBA" id="ARBA00022475"/>
    </source>
</evidence>
<dbReference type="SUPFAM" id="SSF55073">
    <property type="entry name" value="Nucleotide cyclase"/>
    <property type="match status" value="1"/>
</dbReference>
<feature type="transmembrane region" description="Helical" evidence="6">
    <location>
        <begin position="134"/>
        <end position="153"/>
    </location>
</feature>
<dbReference type="InterPro" id="IPR000160">
    <property type="entry name" value="GGDEF_dom"/>
</dbReference>
<dbReference type="Pfam" id="PF07694">
    <property type="entry name" value="5TM-5TMR_LYT"/>
    <property type="match status" value="1"/>
</dbReference>
<dbReference type="CDD" id="cd01949">
    <property type="entry name" value="GGDEF"/>
    <property type="match status" value="1"/>
</dbReference>
<evidence type="ECO:0000256" key="4">
    <source>
        <dbReference type="ARBA" id="ARBA00022989"/>
    </source>
</evidence>
<feature type="transmembrane region" description="Helical" evidence="6">
    <location>
        <begin position="12"/>
        <end position="30"/>
    </location>
</feature>
<dbReference type="OrthoDB" id="9759607at2"/>
<dbReference type="Pfam" id="PF00990">
    <property type="entry name" value="GGDEF"/>
    <property type="match status" value="1"/>
</dbReference>
<keyword evidence="5 6" id="KW-0472">Membrane</keyword>
<dbReference type="PANTHER" id="PTHR45138:SF9">
    <property type="entry name" value="DIGUANYLATE CYCLASE DGCM-RELATED"/>
    <property type="match status" value="1"/>
</dbReference>
<dbReference type="GO" id="GO:0043709">
    <property type="term" value="P:cell adhesion involved in single-species biofilm formation"/>
    <property type="evidence" value="ECO:0007669"/>
    <property type="project" value="TreeGrafter"/>
</dbReference>